<dbReference type="PROSITE" id="PS50297">
    <property type="entry name" value="ANK_REP_REGION"/>
    <property type="match status" value="3"/>
</dbReference>
<dbReference type="RefSeq" id="XP_024668122.1">
    <property type="nucleotide sequence ID" value="XM_024816984.1"/>
</dbReference>
<proteinExistence type="predicted"/>
<gene>
    <name evidence="6" type="ORF">BDW47DRAFT_129377</name>
</gene>
<feature type="repeat" description="ANK" evidence="3">
    <location>
        <begin position="491"/>
        <end position="523"/>
    </location>
</feature>
<feature type="region of interest" description="Disordered" evidence="4">
    <location>
        <begin position="60"/>
        <end position="96"/>
    </location>
</feature>
<protein>
    <submittedName>
        <fullName evidence="6">Ankyrin</fullName>
    </submittedName>
</protein>
<dbReference type="PROSITE" id="PS50088">
    <property type="entry name" value="ANK_REPEAT"/>
    <property type="match status" value="5"/>
</dbReference>
<feature type="repeat" description="ANK" evidence="3">
    <location>
        <begin position="173"/>
        <end position="200"/>
    </location>
</feature>
<evidence type="ECO:0000313" key="6">
    <source>
        <dbReference type="EMBL" id="PLB34110.1"/>
    </source>
</evidence>
<feature type="domain" description="F-box" evidence="5">
    <location>
        <begin position="1"/>
        <end position="44"/>
    </location>
</feature>
<feature type="repeat" description="ANK" evidence="3">
    <location>
        <begin position="288"/>
        <end position="320"/>
    </location>
</feature>
<dbReference type="PANTHER" id="PTHR24178">
    <property type="entry name" value="MOLTING PROTEIN MLT-4"/>
    <property type="match status" value="1"/>
</dbReference>
<evidence type="ECO:0000256" key="3">
    <source>
        <dbReference type="PROSITE-ProRule" id="PRU00023"/>
    </source>
</evidence>
<organism evidence="6 7">
    <name type="scientific">Aspergillus candidus</name>
    <dbReference type="NCBI Taxonomy" id="41067"/>
    <lineage>
        <taxon>Eukaryota</taxon>
        <taxon>Fungi</taxon>
        <taxon>Dikarya</taxon>
        <taxon>Ascomycota</taxon>
        <taxon>Pezizomycotina</taxon>
        <taxon>Eurotiomycetes</taxon>
        <taxon>Eurotiomycetidae</taxon>
        <taxon>Eurotiales</taxon>
        <taxon>Aspergillaceae</taxon>
        <taxon>Aspergillus</taxon>
        <taxon>Aspergillus subgen. Circumdati</taxon>
    </lineage>
</organism>
<dbReference type="Proteomes" id="UP000234585">
    <property type="component" value="Unassembled WGS sequence"/>
</dbReference>
<evidence type="ECO:0000313" key="7">
    <source>
        <dbReference type="Proteomes" id="UP000234585"/>
    </source>
</evidence>
<dbReference type="Pfam" id="PF13857">
    <property type="entry name" value="Ank_5"/>
    <property type="match status" value="1"/>
</dbReference>
<dbReference type="InterPro" id="IPR036770">
    <property type="entry name" value="Ankyrin_rpt-contain_sf"/>
</dbReference>
<dbReference type="AlphaFoldDB" id="A0A2I2F0F6"/>
<dbReference type="PROSITE" id="PS50181">
    <property type="entry name" value="FBOX"/>
    <property type="match status" value="1"/>
</dbReference>
<feature type="repeat" description="ANK" evidence="3">
    <location>
        <begin position="321"/>
        <end position="353"/>
    </location>
</feature>
<evidence type="ECO:0000256" key="2">
    <source>
        <dbReference type="ARBA" id="ARBA00023043"/>
    </source>
</evidence>
<dbReference type="SMART" id="SM00248">
    <property type="entry name" value="ANK"/>
    <property type="match status" value="9"/>
</dbReference>
<dbReference type="Pfam" id="PF00023">
    <property type="entry name" value="Ank"/>
    <property type="match status" value="1"/>
</dbReference>
<dbReference type="OrthoDB" id="366390at2759"/>
<keyword evidence="1" id="KW-0677">Repeat</keyword>
<dbReference type="SUPFAM" id="SSF48403">
    <property type="entry name" value="Ankyrin repeat"/>
    <property type="match status" value="1"/>
</dbReference>
<accession>A0A2I2F0F6</accession>
<dbReference type="InterPro" id="IPR001810">
    <property type="entry name" value="F-box_dom"/>
</dbReference>
<keyword evidence="7" id="KW-1185">Reference proteome</keyword>
<dbReference type="InterPro" id="IPR002110">
    <property type="entry name" value="Ankyrin_rpt"/>
</dbReference>
<dbReference type="Gene3D" id="1.25.40.20">
    <property type="entry name" value="Ankyrin repeat-containing domain"/>
    <property type="match status" value="3"/>
</dbReference>
<keyword evidence="2 3" id="KW-0040">ANK repeat</keyword>
<feature type="compositionally biased region" description="Acidic residues" evidence="4">
    <location>
        <begin position="69"/>
        <end position="87"/>
    </location>
</feature>
<evidence type="ECO:0000256" key="1">
    <source>
        <dbReference type="ARBA" id="ARBA00022737"/>
    </source>
</evidence>
<feature type="repeat" description="ANK" evidence="3">
    <location>
        <begin position="134"/>
        <end position="166"/>
    </location>
</feature>
<dbReference type="STRING" id="41067.A0A2I2F0F6"/>
<dbReference type="Pfam" id="PF12796">
    <property type="entry name" value="Ank_2"/>
    <property type="match status" value="2"/>
</dbReference>
<evidence type="ECO:0000256" key="4">
    <source>
        <dbReference type="SAM" id="MobiDB-lite"/>
    </source>
</evidence>
<sequence>MLSALPLELLFNIVESLPRSSLAALTRTEKGLAKLLTPQLYNDAVKWEFHRDEIKEWVSTRNTPKDDQQAEETEETEDEFSDSDEDSVTTSSDTTDTSSCAYAFGSARRWHSDFILDYFRSLPAAALAGTRKDRDWTLVHVAAQSGNIDLVEIAISKGISLDGANHAIESHRNNTCPLVLAIQAGHEAIVWWLIEHGANITGPVHIDGKKGNILSQAASYGSTALLRHIIGAKRRDLSLDDVTFSEELGRFGLCYAVLAPINRDRLPAIRLLLDEGADPCTSHTDHVASTPVVVLAALNRNLEALKLLLDRGADINSTGRNKTTPLMNAVENGHDEMVHLCLDRGADPTACQSTGQMTLSFAGGSWLPWDTVQRLFFAFLDAGGDLNSIEAEEPLPHIARTGNPAPYYLPLHSFVATGRIPAVRLLLRHGADPLAKGIVGATALHVAMNSYNEKPLLFGDIVKELVDAIKRAGGSLDDGVTSDSTYLYDPQGSTALHMAARQNALGVLRVLLANGADATALDSSGRSALEYATEWRNKRCIDLLSKAVESHRVGAN</sequence>
<reference evidence="6 7" key="1">
    <citation type="submission" date="2017-12" db="EMBL/GenBank/DDBJ databases">
        <authorList>
            <consortium name="DOE Joint Genome Institute"/>
            <person name="Haridas S."/>
            <person name="Kjaerbolling I."/>
            <person name="Vesth T.C."/>
            <person name="Frisvad J.C."/>
            <person name="Nybo J.L."/>
            <person name="Theobald S."/>
            <person name="Kuo A."/>
            <person name="Bowyer P."/>
            <person name="Matsuda Y."/>
            <person name="Mondo S."/>
            <person name="Lyhne E.K."/>
            <person name="Kogle M.E."/>
            <person name="Clum A."/>
            <person name="Lipzen A."/>
            <person name="Salamov A."/>
            <person name="Ngan C.Y."/>
            <person name="Daum C."/>
            <person name="Chiniquy J."/>
            <person name="Barry K."/>
            <person name="LaButti K."/>
            <person name="Simmons B.A."/>
            <person name="Magnuson J.K."/>
            <person name="Mortensen U.H."/>
            <person name="Larsen T.O."/>
            <person name="Grigoriev I.V."/>
            <person name="Baker S.E."/>
            <person name="Andersen M.R."/>
            <person name="Nordberg H.P."/>
            <person name="Cantor M.N."/>
            <person name="Hua S.X."/>
        </authorList>
    </citation>
    <scope>NUCLEOTIDE SEQUENCE [LARGE SCALE GENOMIC DNA]</scope>
    <source>
        <strain evidence="6 7">CBS 102.13</strain>
    </source>
</reference>
<evidence type="ECO:0000259" key="5">
    <source>
        <dbReference type="PROSITE" id="PS50181"/>
    </source>
</evidence>
<dbReference type="GeneID" id="36524144"/>
<name>A0A2I2F0F6_ASPCN</name>
<dbReference type="EMBL" id="KZ559186">
    <property type="protein sequence ID" value="PLB34110.1"/>
    <property type="molecule type" value="Genomic_DNA"/>
</dbReference>